<feature type="compositionally biased region" description="Acidic residues" evidence="1">
    <location>
        <begin position="179"/>
        <end position="189"/>
    </location>
</feature>
<feature type="region of interest" description="Disordered" evidence="1">
    <location>
        <begin position="63"/>
        <end position="189"/>
    </location>
</feature>
<evidence type="ECO:0000313" key="4">
    <source>
        <dbReference type="Proteomes" id="UP000027002"/>
    </source>
</evidence>
<dbReference type="RefSeq" id="XP_043000898.1">
    <property type="nucleotide sequence ID" value="XM_043144963.1"/>
</dbReference>
<feature type="compositionally biased region" description="Basic and acidic residues" evidence="1">
    <location>
        <begin position="99"/>
        <end position="109"/>
    </location>
</feature>
<dbReference type="Pfam" id="PF10419">
    <property type="entry name" value="TFIIIC_sub6"/>
    <property type="match status" value="1"/>
</dbReference>
<feature type="compositionally biased region" description="Acidic residues" evidence="1">
    <location>
        <begin position="409"/>
        <end position="428"/>
    </location>
</feature>
<evidence type="ECO:0000259" key="2">
    <source>
        <dbReference type="Pfam" id="PF10419"/>
    </source>
</evidence>
<dbReference type="AlphaFoldDB" id="A0A8E5HX40"/>
<dbReference type="EMBL" id="CP072758">
    <property type="protein sequence ID" value="QUC23225.1"/>
    <property type="molecule type" value="Genomic_DNA"/>
</dbReference>
<gene>
    <name evidence="3" type="ORF">UV8b_07466</name>
</gene>
<accession>A0A8E5HX40</accession>
<dbReference type="Gene3D" id="2.60.40.4370">
    <property type="match status" value="1"/>
</dbReference>
<evidence type="ECO:0000313" key="3">
    <source>
        <dbReference type="EMBL" id="QUC23225.1"/>
    </source>
</evidence>
<dbReference type="KEGG" id="uvi:66068243"/>
<feature type="compositionally biased region" description="Basic and acidic residues" evidence="1">
    <location>
        <begin position="325"/>
        <end position="350"/>
    </location>
</feature>
<sequence>MEEPKGLLTEKEPGALAVDPVLGQVYGDDQEEWEYEYSTTETETFYLTLELSYPEFKERSTRAYHHSRGGYYKNWQDQDPTTIPTEKESDPCEPGDGDINNHQDDHNNSDNDNDNDNDNGGNGHGLRNDDDDPPVDPALQAAFKPTSKGKQKATLPTYSAKGKGKQDASRVGTTGETQETSEENTTETEDIQILELHSPNPIISYRGRLFEGQWAEVIGTEAIFTSHDPDDALPALRNLPGDIDLLAASSSRILTTEKIPKPKIPEQDSLGRIKAEWNIRIPAGKDRTGERAEQTSFLENLIALKMERGDKDLVTVYATDGAGKDWDDRKGLDYKPRRKKLAVDKKKNQPEHSQATESPDAERPTQGPSFARKLAGFPVGFGKQAAEGRGLSTPTPTRWEDLAGHVQDDDVEEDEGEEEDSEDSDDLGNAEVESDGHDSDDEADDDEADDDDDDDVTMTG</sequence>
<feature type="compositionally biased region" description="Basic and acidic residues" evidence="1">
    <location>
        <begin position="398"/>
        <end position="408"/>
    </location>
</feature>
<dbReference type="OrthoDB" id="1877767at2759"/>
<feature type="compositionally biased region" description="Acidic residues" evidence="1">
    <location>
        <begin position="438"/>
        <end position="460"/>
    </location>
</feature>
<keyword evidence="4" id="KW-1185">Reference proteome</keyword>
<reference evidence="3" key="1">
    <citation type="submission" date="2020-03" db="EMBL/GenBank/DDBJ databases">
        <title>A mixture of massive structural variations and highly conserved coding sequences in Ustilaginoidea virens genome.</title>
        <authorList>
            <person name="Zhang K."/>
            <person name="Zhao Z."/>
            <person name="Zhang Z."/>
            <person name="Li Y."/>
            <person name="Hsiang T."/>
            <person name="Sun W."/>
        </authorList>
    </citation>
    <scope>NUCLEOTIDE SEQUENCE</scope>
    <source>
        <strain evidence="3">UV-8b</strain>
    </source>
</reference>
<protein>
    <recommendedName>
        <fullName evidence="2">Transcription factor TFIIIC triple barrel domain-containing protein</fullName>
    </recommendedName>
</protein>
<feature type="domain" description="Transcription factor TFIIIC triple barrel" evidence="2">
    <location>
        <begin position="40"/>
        <end position="257"/>
    </location>
</feature>
<feature type="region of interest" description="Disordered" evidence="1">
    <location>
        <begin position="325"/>
        <end position="460"/>
    </location>
</feature>
<evidence type="ECO:0000256" key="1">
    <source>
        <dbReference type="SAM" id="MobiDB-lite"/>
    </source>
</evidence>
<feature type="compositionally biased region" description="Polar residues" evidence="1">
    <location>
        <begin position="75"/>
        <end position="84"/>
    </location>
</feature>
<dbReference type="InterPro" id="IPR019481">
    <property type="entry name" value="TFIIIC_triple_barrel"/>
</dbReference>
<proteinExistence type="predicted"/>
<dbReference type="GeneID" id="66068243"/>
<organism evidence="3 4">
    <name type="scientific">Ustilaginoidea virens</name>
    <name type="common">Rice false smut fungus</name>
    <name type="synonym">Villosiclava virens</name>
    <dbReference type="NCBI Taxonomy" id="1159556"/>
    <lineage>
        <taxon>Eukaryota</taxon>
        <taxon>Fungi</taxon>
        <taxon>Dikarya</taxon>
        <taxon>Ascomycota</taxon>
        <taxon>Pezizomycotina</taxon>
        <taxon>Sordariomycetes</taxon>
        <taxon>Hypocreomycetidae</taxon>
        <taxon>Hypocreales</taxon>
        <taxon>Clavicipitaceae</taxon>
        <taxon>Ustilaginoidea</taxon>
    </lineage>
</organism>
<dbReference type="Proteomes" id="UP000027002">
    <property type="component" value="Chromosome 6"/>
</dbReference>
<name>A0A8E5HX40_USTVR</name>